<dbReference type="InterPro" id="IPR011098">
    <property type="entry name" value="G5_dom"/>
</dbReference>
<dbReference type="PANTHER" id="PTHR35788">
    <property type="entry name" value="EXPORTED PROTEIN-RELATED"/>
    <property type="match status" value="1"/>
</dbReference>
<keyword evidence="3" id="KW-1133">Transmembrane helix</keyword>
<dbReference type="InterPro" id="IPR022029">
    <property type="entry name" value="YoaR-like_PG-bd"/>
</dbReference>
<protein>
    <submittedName>
        <fullName evidence="5">VanW family protein</fullName>
    </submittedName>
</protein>
<feature type="region of interest" description="Disordered" evidence="2">
    <location>
        <begin position="523"/>
        <end position="614"/>
    </location>
</feature>
<dbReference type="AlphaFoldDB" id="A0A9D1N3Y2"/>
<dbReference type="EMBL" id="DVNZ01000151">
    <property type="protein sequence ID" value="HIU94476.1"/>
    <property type="molecule type" value="Genomic_DNA"/>
</dbReference>
<feature type="compositionally biased region" description="Pro residues" evidence="2">
    <location>
        <begin position="576"/>
        <end position="614"/>
    </location>
</feature>
<reference evidence="5" key="1">
    <citation type="submission" date="2020-10" db="EMBL/GenBank/DDBJ databases">
        <authorList>
            <person name="Gilroy R."/>
        </authorList>
    </citation>
    <scope>NUCLEOTIDE SEQUENCE</scope>
    <source>
        <strain evidence="5">ChiGjej2B2-16831</strain>
    </source>
</reference>
<evidence type="ECO:0000256" key="3">
    <source>
        <dbReference type="SAM" id="Phobius"/>
    </source>
</evidence>
<comment type="caution">
    <text evidence="5">The sequence shown here is derived from an EMBL/GenBank/DDBJ whole genome shotgun (WGS) entry which is preliminary data.</text>
</comment>
<dbReference type="Pfam" id="PF12229">
    <property type="entry name" value="PG_binding_4"/>
    <property type="match status" value="1"/>
</dbReference>
<name>A0A9D1N3Y2_9FIRM</name>
<feature type="compositionally biased region" description="Low complexity" evidence="2">
    <location>
        <begin position="532"/>
        <end position="543"/>
    </location>
</feature>
<reference evidence="5" key="2">
    <citation type="journal article" date="2021" name="PeerJ">
        <title>Extensive microbial diversity within the chicken gut microbiome revealed by metagenomics and culture.</title>
        <authorList>
            <person name="Gilroy R."/>
            <person name="Ravi A."/>
            <person name="Getino M."/>
            <person name="Pursley I."/>
            <person name="Horton D.L."/>
            <person name="Alikhan N.F."/>
            <person name="Baker D."/>
            <person name="Gharbi K."/>
            <person name="Hall N."/>
            <person name="Watson M."/>
            <person name="Adriaenssens E.M."/>
            <person name="Foster-Nyarko E."/>
            <person name="Jarju S."/>
            <person name="Secka A."/>
            <person name="Antonio M."/>
            <person name="Oren A."/>
            <person name="Chaudhuri R.R."/>
            <person name="La Ragione R."/>
            <person name="Hildebrand F."/>
            <person name="Pallen M.J."/>
        </authorList>
    </citation>
    <scope>NUCLEOTIDE SEQUENCE</scope>
    <source>
        <strain evidence="5">ChiGjej2B2-16831</strain>
    </source>
</reference>
<feature type="compositionally biased region" description="Pro residues" evidence="2">
    <location>
        <begin position="544"/>
        <end position="566"/>
    </location>
</feature>
<accession>A0A9D1N3Y2</accession>
<dbReference type="SMART" id="SM01208">
    <property type="entry name" value="G5"/>
    <property type="match status" value="1"/>
</dbReference>
<proteinExistence type="predicted"/>
<dbReference type="Pfam" id="PF07501">
    <property type="entry name" value="G5"/>
    <property type="match status" value="1"/>
</dbReference>
<feature type="domain" description="G5" evidence="4">
    <location>
        <begin position="451"/>
        <end position="530"/>
    </location>
</feature>
<sequence>MANNIFFEEQPEQDFDLVPDEDQIDVSLDPDPLFDDGARPRRSRKRTGILIAGGCAVLALLCIGVYFIVSQARASREIAAQAAAEQDEERIKAEMALQQSQEYEAIVNATTFLEGVTVEGIAIGGKTMTEAETLLSEVIESKKLSGTLPLTYGDKTYSFDLSGVSITTNLSDVLAQAFQLARSGGVEDVLAEAEDIRTNGKAYTLTIQYDFTSVNTQVAALALEIDQPAQNATFGQIDKEKHTVAVVEATGGVEVDQEALTSAITAALMGGDYTTPIEIPVKETTPTLTGDAFELISTSAETSFSGSTSNRKYNIRKGADLINGTVLKPGETFSTNGVLGTRTLANGWKMANAYVSGATEEQAGGGVCQLSSTLYNAVVKADLEIVSRRNHSMPVNYMRKGLDATINSVGNIIDFKFRNDTPSDVVIFAWTSGNTVYFKIYRCQFDTDEYDEIRLTSEKLETIYPSGEMEEELDPSLAPGEEEIVVNRRNGERWQSYKNYYKDGKLVRSEKLAVSTYSAFAGKKLVGPSPSPSASVTPSAPATPGTPAPITPEPVAPAETPAPAPTEAPTNTPQPTEAPTPEPAPTPGPTEAPPAEPDTPPAEPETVPPAPVEG</sequence>
<gene>
    <name evidence="5" type="ORF">IAD24_04880</name>
</gene>
<dbReference type="PRINTS" id="PR01217">
    <property type="entry name" value="PRICHEXTENSN"/>
</dbReference>
<dbReference type="InterPro" id="IPR007391">
    <property type="entry name" value="Vancomycin_resist_VanW"/>
</dbReference>
<dbReference type="PANTHER" id="PTHR35788:SF1">
    <property type="entry name" value="EXPORTED PROTEIN"/>
    <property type="match status" value="1"/>
</dbReference>
<dbReference type="Pfam" id="PF04294">
    <property type="entry name" value="VanW"/>
    <property type="match status" value="1"/>
</dbReference>
<keyword evidence="3" id="KW-0812">Transmembrane</keyword>
<organism evidence="5 6">
    <name type="scientific">Candidatus Aphodomorpha intestinavium</name>
    <dbReference type="NCBI Taxonomy" id="2840672"/>
    <lineage>
        <taxon>Bacteria</taxon>
        <taxon>Bacillati</taxon>
        <taxon>Bacillota</taxon>
        <taxon>Clostridia</taxon>
        <taxon>Eubacteriales</taxon>
        <taxon>Candidatus Aphodomorpha</taxon>
    </lineage>
</organism>
<evidence type="ECO:0000256" key="1">
    <source>
        <dbReference type="ARBA" id="ARBA00022729"/>
    </source>
</evidence>
<feature type="transmembrane region" description="Helical" evidence="3">
    <location>
        <begin position="49"/>
        <end position="69"/>
    </location>
</feature>
<evidence type="ECO:0000313" key="6">
    <source>
        <dbReference type="Proteomes" id="UP000824128"/>
    </source>
</evidence>
<dbReference type="Proteomes" id="UP000824128">
    <property type="component" value="Unassembled WGS sequence"/>
</dbReference>
<keyword evidence="1" id="KW-0732">Signal</keyword>
<evidence type="ECO:0000313" key="5">
    <source>
        <dbReference type="EMBL" id="HIU94476.1"/>
    </source>
</evidence>
<keyword evidence="3" id="KW-0472">Membrane</keyword>
<dbReference type="InterPro" id="IPR052913">
    <property type="entry name" value="Glycopeptide_resist_protein"/>
</dbReference>
<evidence type="ECO:0000256" key="2">
    <source>
        <dbReference type="SAM" id="MobiDB-lite"/>
    </source>
</evidence>
<evidence type="ECO:0000259" key="4">
    <source>
        <dbReference type="SMART" id="SM01208"/>
    </source>
</evidence>